<dbReference type="SUPFAM" id="SSF52540">
    <property type="entry name" value="P-loop containing nucleoside triphosphate hydrolases"/>
    <property type="match status" value="1"/>
</dbReference>
<dbReference type="GO" id="GO:0006281">
    <property type="term" value="P:DNA repair"/>
    <property type="evidence" value="ECO:0007669"/>
    <property type="project" value="UniProtKB-KW"/>
</dbReference>
<gene>
    <name evidence="6" type="ORF">BYL167_LOCUS12239</name>
    <name evidence="3" type="ORF">CJN711_LOCUS3336</name>
    <name evidence="5" type="ORF">GIL414_LOCUS9579</name>
    <name evidence="4" type="ORF">KQP761_LOCUS3403</name>
</gene>
<dbReference type="InterPro" id="IPR027417">
    <property type="entry name" value="P-loop_NTPase"/>
</dbReference>
<dbReference type="InterPro" id="IPR051055">
    <property type="entry name" value="PIF1_helicase"/>
</dbReference>
<dbReference type="GO" id="GO:0005524">
    <property type="term" value="F:ATP binding"/>
    <property type="evidence" value="ECO:0007669"/>
    <property type="project" value="UniProtKB-KW"/>
</dbReference>
<dbReference type="EMBL" id="CAJNOV010000403">
    <property type="protein sequence ID" value="CAF1021504.1"/>
    <property type="molecule type" value="Genomic_DNA"/>
</dbReference>
<dbReference type="EC" id="5.6.2.3" evidence="1"/>
<comment type="catalytic activity">
    <reaction evidence="1">
        <text>ATP + H2O = ADP + phosphate + H(+)</text>
        <dbReference type="Rhea" id="RHEA:13065"/>
        <dbReference type="ChEBI" id="CHEBI:15377"/>
        <dbReference type="ChEBI" id="CHEBI:15378"/>
        <dbReference type="ChEBI" id="CHEBI:30616"/>
        <dbReference type="ChEBI" id="CHEBI:43474"/>
        <dbReference type="ChEBI" id="CHEBI:456216"/>
        <dbReference type="EC" id="5.6.2.3"/>
    </reaction>
</comment>
<dbReference type="EMBL" id="CAJOBJ010003295">
    <property type="protein sequence ID" value="CAF3960247.1"/>
    <property type="molecule type" value="Genomic_DNA"/>
</dbReference>
<dbReference type="Proteomes" id="UP000681720">
    <property type="component" value="Unassembled WGS sequence"/>
</dbReference>
<dbReference type="Proteomes" id="UP000663834">
    <property type="component" value="Unassembled WGS sequence"/>
</dbReference>
<evidence type="ECO:0000313" key="4">
    <source>
        <dbReference type="EMBL" id="CAF1273351.1"/>
    </source>
</evidence>
<evidence type="ECO:0000313" key="7">
    <source>
        <dbReference type="Proteomes" id="UP000663855"/>
    </source>
</evidence>
<feature type="domain" description="DNA helicase Pif1-like DEAD-box helicase" evidence="2">
    <location>
        <begin position="24"/>
        <end position="205"/>
    </location>
</feature>
<keyword evidence="1" id="KW-0067">ATP-binding</keyword>
<organism evidence="3 7">
    <name type="scientific">Rotaria magnacalcarata</name>
    <dbReference type="NCBI Taxonomy" id="392030"/>
    <lineage>
        <taxon>Eukaryota</taxon>
        <taxon>Metazoa</taxon>
        <taxon>Spiralia</taxon>
        <taxon>Gnathifera</taxon>
        <taxon>Rotifera</taxon>
        <taxon>Eurotatoria</taxon>
        <taxon>Bdelloidea</taxon>
        <taxon>Philodinida</taxon>
        <taxon>Philodinidae</taxon>
        <taxon>Rotaria</taxon>
    </lineage>
</organism>
<evidence type="ECO:0000313" key="5">
    <source>
        <dbReference type="EMBL" id="CAF3960247.1"/>
    </source>
</evidence>
<comment type="caution">
    <text evidence="3">The sequence shown here is derived from an EMBL/GenBank/DDBJ whole genome shotgun (WGS) entry which is preliminary data.</text>
</comment>
<dbReference type="GO" id="GO:0000723">
    <property type="term" value="P:telomere maintenance"/>
    <property type="evidence" value="ECO:0007669"/>
    <property type="project" value="InterPro"/>
</dbReference>
<dbReference type="Pfam" id="PF05970">
    <property type="entry name" value="PIF1"/>
    <property type="match status" value="1"/>
</dbReference>
<sequence length="241" mass="27392">MCSIEFENGAQNTCKNLTLSFIRVFITGGAGTGKSHLLKCLHYEATKRFSRKNHLESNENIEKTHTLITAFAGAASVNVGGITIHSAFGMSTQRNRFYENLSYKKLNTYRCKLGSLKLLFVDEVSFVQEGLWGTMHSRLNQIMGIHSNSVIFGNVGVIAIDDFYQCASVASSSVYSSMLWADHFELVELIANQRQKDDRCFVQMPNRIRQMKKKSAMLKEDQNNLEKCHQRYLKNEHHPEA</sequence>
<dbReference type="OrthoDB" id="10071389at2759"/>
<keyword evidence="1" id="KW-0234">DNA repair</keyword>
<proteinExistence type="inferred from homology"/>
<dbReference type="GO" id="GO:0006310">
    <property type="term" value="P:DNA recombination"/>
    <property type="evidence" value="ECO:0007669"/>
    <property type="project" value="UniProtKB-KW"/>
</dbReference>
<reference evidence="3" key="1">
    <citation type="submission" date="2021-02" db="EMBL/GenBank/DDBJ databases">
        <authorList>
            <person name="Nowell W R."/>
        </authorList>
    </citation>
    <scope>NUCLEOTIDE SEQUENCE</scope>
</reference>
<evidence type="ECO:0000313" key="3">
    <source>
        <dbReference type="EMBL" id="CAF1021504.1"/>
    </source>
</evidence>
<dbReference type="PANTHER" id="PTHR47642:SF5">
    <property type="entry name" value="ATP-DEPENDENT DNA HELICASE"/>
    <property type="match status" value="1"/>
</dbReference>
<dbReference type="Gene3D" id="3.40.50.300">
    <property type="entry name" value="P-loop containing nucleotide triphosphate hydrolases"/>
    <property type="match status" value="1"/>
</dbReference>
<dbReference type="EMBL" id="CAJOBH010003994">
    <property type="protein sequence ID" value="CAF3973984.1"/>
    <property type="molecule type" value="Genomic_DNA"/>
</dbReference>
<dbReference type="EMBL" id="CAJNOW010000355">
    <property type="protein sequence ID" value="CAF1273351.1"/>
    <property type="molecule type" value="Genomic_DNA"/>
</dbReference>
<dbReference type="Proteomes" id="UP000663855">
    <property type="component" value="Unassembled WGS sequence"/>
</dbReference>
<protein>
    <recommendedName>
        <fullName evidence="1">ATP-dependent DNA helicase</fullName>
        <ecNumber evidence="1">5.6.2.3</ecNumber>
    </recommendedName>
</protein>
<keyword evidence="1" id="KW-0227">DNA damage</keyword>
<keyword evidence="1" id="KW-0547">Nucleotide-binding</keyword>
<dbReference type="GO" id="GO:0043139">
    <property type="term" value="F:5'-3' DNA helicase activity"/>
    <property type="evidence" value="ECO:0007669"/>
    <property type="project" value="UniProtKB-EC"/>
</dbReference>
<comment type="cofactor">
    <cofactor evidence="1">
        <name>Mg(2+)</name>
        <dbReference type="ChEBI" id="CHEBI:18420"/>
    </cofactor>
</comment>
<keyword evidence="1" id="KW-0347">Helicase</keyword>
<dbReference type="GO" id="GO:0016787">
    <property type="term" value="F:hydrolase activity"/>
    <property type="evidence" value="ECO:0007669"/>
    <property type="project" value="UniProtKB-KW"/>
</dbReference>
<keyword evidence="1" id="KW-0378">Hydrolase</keyword>
<name>A0A814IC08_9BILA</name>
<evidence type="ECO:0000256" key="1">
    <source>
        <dbReference type="RuleBase" id="RU363044"/>
    </source>
</evidence>
<dbReference type="InterPro" id="IPR010285">
    <property type="entry name" value="DNA_helicase_pif1-like_DEAD"/>
</dbReference>
<accession>A0A814IC08</accession>
<evidence type="ECO:0000259" key="2">
    <source>
        <dbReference type="Pfam" id="PF05970"/>
    </source>
</evidence>
<dbReference type="Proteomes" id="UP000681967">
    <property type="component" value="Unassembled WGS sequence"/>
</dbReference>
<comment type="similarity">
    <text evidence="1">Belongs to the helicase family.</text>
</comment>
<dbReference type="PANTHER" id="PTHR47642">
    <property type="entry name" value="ATP-DEPENDENT DNA HELICASE"/>
    <property type="match status" value="1"/>
</dbReference>
<dbReference type="AlphaFoldDB" id="A0A814IC08"/>
<keyword evidence="1" id="KW-0233">DNA recombination</keyword>
<evidence type="ECO:0000313" key="6">
    <source>
        <dbReference type="EMBL" id="CAF3973984.1"/>
    </source>
</evidence>